<evidence type="ECO:0000313" key="3">
    <source>
        <dbReference type="Proteomes" id="UP001139887"/>
    </source>
</evidence>
<keyword evidence="3" id="KW-1185">Reference proteome</keyword>
<protein>
    <submittedName>
        <fullName evidence="2">Uncharacterized protein</fullName>
    </submittedName>
</protein>
<dbReference type="OrthoDB" id="629492at2759"/>
<feature type="compositionally biased region" description="Basic residues" evidence="1">
    <location>
        <begin position="1"/>
        <end position="11"/>
    </location>
</feature>
<name>A0A9W8I7D6_9FUNG</name>
<dbReference type="Gene3D" id="1.25.40.10">
    <property type="entry name" value="Tetratricopeptide repeat domain"/>
    <property type="match status" value="1"/>
</dbReference>
<dbReference type="InterPro" id="IPR011990">
    <property type="entry name" value="TPR-like_helical_dom_sf"/>
</dbReference>
<organism evidence="2 3">
    <name type="scientific">Coemansia brasiliensis</name>
    <dbReference type="NCBI Taxonomy" id="2650707"/>
    <lineage>
        <taxon>Eukaryota</taxon>
        <taxon>Fungi</taxon>
        <taxon>Fungi incertae sedis</taxon>
        <taxon>Zoopagomycota</taxon>
        <taxon>Kickxellomycotina</taxon>
        <taxon>Kickxellomycetes</taxon>
        <taxon>Kickxellales</taxon>
        <taxon>Kickxellaceae</taxon>
        <taxon>Coemansia</taxon>
    </lineage>
</organism>
<feature type="non-terminal residue" evidence="2">
    <location>
        <position position="205"/>
    </location>
</feature>
<feature type="region of interest" description="Disordered" evidence="1">
    <location>
        <begin position="1"/>
        <end position="26"/>
    </location>
</feature>
<gene>
    <name evidence="2" type="ORF">IWW36_004929</name>
</gene>
<accession>A0A9W8I7D6</accession>
<sequence>MFVAGKKRKIPNPHGQATPNVRPRLSGPSYAAASAETAAKAEIDRWYKLGMENARERQYRVALDYYNRAIATALNEKIRNARLYEARAGVLQKLGDLKRAMNDAKEAIVIDSSSIAGFLCVSSILALTGKLMDALDVIDRGLRTIDAQTAGYTQMVTHKESIKQQLDPSYVPVDSFKSDPFQRLPEDLAVLILKQLDVRMLVVCR</sequence>
<proteinExistence type="predicted"/>
<evidence type="ECO:0000256" key="1">
    <source>
        <dbReference type="SAM" id="MobiDB-lite"/>
    </source>
</evidence>
<dbReference type="Proteomes" id="UP001139887">
    <property type="component" value="Unassembled WGS sequence"/>
</dbReference>
<dbReference type="AlphaFoldDB" id="A0A9W8I7D6"/>
<reference evidence="2" key="1">
    <citation type="submission" date="2022-07" db="EMBL/GenBank/DDBJ databases">
        <title>Phylogenomic reconstructions and comparative analyses of Kickxellomycotina fungi.</title>
        <authorList>
            <person name="Reynolds N.K."/>
            <person name="Stajich J.E."/>
            <person name="Barry K."/>
            <person name="Grigoriev I.V."/>
            <person name="Crous P."/>
            <person name="Smith M.E."/>
        </authorList>
    </citation>
    <scope>NUCLEOTIDE SEQUENCE</scope>
    <source>
        <strain evidence="2">NRRL 1566</strain>
    </source>
</reference>
<evidence type="ECO:0000313" key="2">
    <source>
        <dbReference type="EMBL" id="KAJ2845092.1"/>
    </source>
</evidence>
<dbReference type="EMBL" id="JANBUW010000893">
    <property type="protein sequence ID" value="KAJ2845092.1"/>
    <property type="molecule type" value="Genomic_DNA"/>
</dbReference>
<comment type="caution">
    <text evidence="2">The sequence shown here is derived from an EMBL/GenBank/DDBJ whole genome shotgun (WGS) entry which is preliminary data.</text>
</comment>
<dbReference type="SUPFAM" id="SSF48452">
    <property type="entry name" value="TPR-like"/>
    <property type="match status" value="1"/>
</dbReference>